<evidence type="ECO:0000313" key="2">
    <source>
        <dbReference type="Proteomes" id="UP001428290"/>
    </source>
</evidence>
<protein>
    <submittedName>
        <fullName evidence="1">Uncharacterized protein</fullName>
    </submittedName>
</protein>
<gene>
    <name evidence="1" type="ORF">Hgul01_04558</name>
</gene>
<keyword evidence="2" id="KW-1185">Reference proteome</keyword>
<evidence type="ECO:0000313" key="1">
    <source>
        <dbReference type="EMBL" id="GAA5530735.1"/>
    </source>
</evidence>
<comment type="caution">
    <text evidence="1">The sequence shown here is derived from an EMBL/GenBank/DDBJ whole genome shotgun (WGS) entry which is preliminary data.</text>
</comment>
<accession>A0ABP9X5R6</accession>
<organism evidence="1 2">
    <name type="scientific">Herpetosiphon gulosus</name>
    <dbReference type="NCBI Taxonomy" id="1973496"/>
    <lineage>
        <taxon>Bacteria</taxon>
        <taxon>Bacillati</taxon>
        <taxon>Chloroflexota</taxon>
        <taxon>Chloroflexia</taxon>
        <taxon>Herpetosiphonales</taxon>
        <taxon>Herpetosiphonaceae</taxon>
        <taxon>Herpetosiphon</taxon>
    </lineage>
</organism>
<proteinExistence type="predicted"/>
<dbReference type="Proteomes" id="UP001428290">
    <property type="component" value="Unassembled WGS sequence"/>
</dbReference>
<reference evidence="1 2" key="1">
    <citation type="submission" date="2024-02" db="EMBL/GenBank/DDBJ databases">
        <title>Herpetosiphon gulosus NBRC 112829.</title>
        <authorList>
            <person name="Ichikawa N."/>
            <person name="Katano-Makiyama Y."/>
            <person name="Hidaka K."/>
        </authorList>
    </citation>
    <scope>NUCLEOTIDE SEQUENCE [LARGE SCALE GENOMIC DNA]</scope>
    <source>
        <strain evidence="1 2">NBRC 112829</strain>
    </source>
</reference>
<dbReference type="EMBL" id="BAABRU010000023">
    <property type="protein sequence ID" value="GAA5530735.1"/>
    <property type="molecule type" value="Genomic_DNA"/>
</dbReference>
<name>A0ABP9X5R6_9CHLR</name>
<sequence>MAISSALKPKSVSENGVISGSASALGCSNSKLSNENGAGSSAAASLVSPFNSAISSALKPKSVNENGVISGSASALGCSNSKLSNENGAGSSAAGSLVSPLSMAISSALKPKSVSENGVISGSASALGCSNSKLSNENGAGSCAADSLVSPFNIAISSALKPKSVSENGVISGSASALGCSSSKLSNENGAGSSAAVSLVSPLSMAISSALKPKSVSENGVISGSASALGWSKSPAMKFSSGSSVS</sequence>